<organism evidence="5 6">
    <name type="scientific">Nostocoides australiense Ben110</name>
    <dbReference type="NCBI Taxonomy" id="1193182"/>
    <lineage>
        <taxon>Bacteria</taxon>
        <taxon>Bacillati</taxon>
        <taxon>Actinomycetota</taxon>
        <taxon>Actinomycetes</taxon>
        <taxon>Micrococcales</taxon>
        <taxon>Intrasporangiaceae</taxon>
        <taxon>Nostocoides</taxon>
    </lineage>
</organism>
<dbReference type="GO" id="GO:0006508">
    <property type="term" value="P:proteolysis"/>
    <property type="evidence" value="ECO:0007669"/>
    <property type="project" value="UniProtKB-KW"/>
</dbReference>
<evidence type="ECO:0000256" key="2">
    <source>
        <dbReference type="ARBA" id="ARBA00022670"/>
    </source>
</evidence>
<evidence type="ECO:0000256" key="3">
    <source>
        <dbReference type="ARBA" id="ARBA00022801"/>
    </source>
</evidence>
<dbReference type="GO" id="GO:0080164">
    <property type="term" value="P:regulation of nitric oxide metabolic process"/>
    <property type="evidence" value="ECO:0007669"/>
    <property type="project" value="TreeGrafter"/>
</dbReference>
<dbReference type="Proteomes" id="UP000035763">
    <property type="component" value="Unassembled WGS sequence"/>
</dbReference>
<dbReference type="PANTHER" id="PTHR31817:SF0">
    <property type="entry name" value="CHROMOSOME UNDETERMINED SCAFFOLD_67, WHOLE GENOME SHOTGUN SEQUENCE"/>
    <property type="match status" value="1"/>
</dbReference>
<evidence type="ECO:0008006" key="7">
    <source>
        <dbReference type="Google" id="ProtNLM"/>
    </source>
</evidence>
<dbReference type="GO" id="GO:0008237">
    <property type="term" value="F:metallopeptidase activity"/>
    <property type="evidence" value="ECO:0007669"/>
    <property type="project" value="UniProtKB-KW"/>
</dbReference>
<evidence type="ECO:0000256" key="1">
    <source>
        <dbReference type="ARBA" id="ARBA00001947"/>
    </source>
</evidence>
<proteinExistence type="predicted"/>
<name>W6JY49_9MICO</name>
<evidence type="ECO:0000313" key="5">
    <source>
        <dbReference type="EMBL" id="CCH73676.1"/>
    </source>
</evidence>
<dbReference type="InterPro" id="IPR012548">
    <property type="entry name" value="MATCAP"/>
</dbReference>
<reference evidence="5 6" key="1">
    <citation type="journal article" date="2013" name="ISME J.">
        <title>A metabolic model for members of the genus Tetrasphaera involved in enhanced biological phosphorus removal.</title>
        <authorList>
            <person name="Kristiansen R."/>
            <person name="Nguyen H.T.T."/>
            <person name="Saunders A.M."/>
            <person name="Nielsen J.L."/>
            <person name="Wimmer R."/>
            <person name="Le V.Q."/>
            <person name="McIlroy S.J."/>
            <person name="Petrovski S."/>
            <person name="Seviour R.J."/>
            <person name="Calteau A."/>
            <person name="Nielsen K.L."/>
            <person name="Nielsen P.H."/>
        </authorList>
    </citation>
    <scope>NUCLEOTIDE SEQUENCE [LARGE SCALE GENOMIC DNA]</scope>
    <source>
        <strain evidence="5 6">Ben110</strain>
    </source>
</reference>
<accession>W6JY49</accession>
<gene>
    <name evidence="5" type="ORF">BN11_310030</name>
</gene>
<dbReference type="AlphaFoldDB" id="W6JY49"/>
<sequence>MRAKHRELELQVEMLRARDSEDFLGLSIELYGSVSPKLRAQAEQVLAAVLAAESAGSALDAEAFLLLAQEEIAHYREQDPDIEMHAEIRPDAVGVMVSGDTLLIGPDSAVQQRRAAALIHHEVGTHLVTQVNGAAQPIKVLGTGLAGYDETQEGLAVVAEIACGGLTAFRLRQLASRVLTVDRRVAGASFHEAHEALVSGGIPPGNAFTTVMRVFRAGGMTKDAIYLRGLVDLLAHLRAEGRLDRQPRAGHRLTLGPVVGGPLGVLGPQGAPDL</sequence>
<protein>
    <recommendedName>
        <fullName evidence="7">DUF1704 domain-containing protein</fullName>
    </recommendedName>
</protein>
<evidence type="ECO:0000256" key="4">
    <source>
        <dbReference type="ARBA" id="ARBA00023049"/>
    </source>
</evidence>
<keyword evidence="2" id="KW-0645">Protease</keyword>
<keyword evidence="4" id="KW-0482">Metalloprotease</keyword>
<evidence type="ECO:0000313" key="6">
    <source>
        <dbReference type="Proteomes" id="UP000035763"/>
    </source>
</evidence>
<keyword evidence="6" id="KW-1185">Reference proteome</keyword>
<comment type="caution">
    <text evidence="5">The sequence shown here is derived from an EMBL/GenBank/DDBJ whole genome shotgun (WGS) entry which is preliminary data.</text>
</comment>
<dbReference type="Pfam" id="PF08014">
    <property type="entry name" value="MATCAP"/>
    <property type="match status" value="1"/>
</dbReference>
<dbReference type="EMBL" id="CAJA01000235">
    <property type="protein sequence ID" value="CCH73676.1"/>
    <property type="molecule type" value="Genomic_DNA"/>
</dbReference>
<dbReference type="PANTHER" id="PTHR31817">
    <property type="match status" value="1"/>
</dbReference>
<dbReference type="SMART" id="SM01154">
    <property type="entry name" value="DUF1704"/>
    <property type="match status" value="1"/>
</dbReference>
<keyword evidence="3" id="KW-0378">Hydrolase</keyword>
<dbReference type="STRING" id="1193182.BN11_310030"/>
<comment type="cofactor">
    <cofactor evidence="1">
        <name>Zn(2+)</name>
        <dbReference type="ChEBI" id="CHEBI:29105"/>
    </cofactor>
</comment>